<keyword evidence="2" id="KW-0812">Transmembrane</keyword>
<feature type="transmembrane region" description="Helical" evidence="2">
    <location>
        <begin position="148"/>
        <end position="168"/>
    </location>
</feature>
<keyword evidence="2" id="KW-1133">Transmembrane helix</keyword>
<sequence length="259" mass="29124">MLGLYSSHTVQKYPADCITSDSFPFGNDSIFVRSEYRQCKMLIGKYNDFPQPGSLTVLSNETFSSAFMFSYSTAIFSSFYDNDDAKVLDEADSEGNIKLPFLSHAGSRIYFLVITVENTSPFELIFDLPGAEIPSNIELLETRKAVQIFLPVLVIFLVMSVFICCHFHSSFRCTRNSRGIHAQDSSRSHENNATTSAQDWAVDLPPDYENFSQYPEAKLESLPPQYRADVDLPGYEASNNDAFQPPKYESSAVSRNQTT</sequence>
<reference evidence="3 4" key="1">
    <citation type="submission" date="2021-04" db="EMBL/GenBank/DDBJ databases">
        <authorList>
            <person name="Bliznina A."/>
        </authorList>
    </citation>
    <scope>NUCLEOTIDE SEQUENCE [LARGE SCALE GENOMIC DNA]</scope>
</reference>
<name>A0ABN7T433_OIKDI</name>
<proteinExistence type="predicted"/>
<gene>
    <name evidence="3" type="ORF">OKIOD_LOCUS15336</name>
</gene>
<organism evidence="3 4">
    <name type="scientific">Oikopleura dioica</name>
    <name type="common">Tunicate</name>
    <dbReference type="NCBI Taxonomy" id="34765"/>
    <lineage>
        <taxon>Eukaryota</taxon>
        <taxon>Metazoa</taxon>
        <taxon>Chordata</taxon>
        <taxon>Tunicata</taxon>
        <taxon>Appendicularia</taxon>
        <taxon>Copelata</taxon>
        <taxon>Oikopleuridae</taxon>
        <taxon>Oikopleura</taxon>
    </lineage>
</organism>
<dbReference type="EMBL" id="OU015567">
    <property type="protein sequence ID" value="CAG5112346.1"/>
    <property type="molecule type" value="Genomic_DNA"/>
</dbReference>
<evidence type="ECO:0000313" key="3">
    <source>
        <dbReference type="EMBL" id="CAG5112346.1"/>
    </source>
</evidence>
<evidence type="ECO:0000256" key="1">
    <source>
        <dbReference type="SAM" id="MobiDB-lite"/>
    </source>
</evidence>
<keyword evidence="2" id="KW-0472">Membrane</keyword>
<feature type="region of interest" description="Disordered" evidence="1">
    <location>
        <begin position="228"/>
        <end position="259"/>
    </location>
</feature>
<keyword evidence="4" id="KW-1185">Reference proteome</keyword>
<accession>A0ABN7T433</accession>
<protein>
    <submittedName>
        <fullName evidence="3">Oidioi.mRNA.OKI2018_I69.chr2.g6571.t1.cds</fullName>
    </submittedName>
</protein>
<evidence type="ECO:0000313" key="4">
    <source>
        <dbReference type="Proteomes" id="UP001158576"/>
    </source>
</evidence>
<evidence type="ECO:0000256" key="2">
    <source>
        <dbReference type="SAM" id="Phobius"/>
    </source>
</evidence>
<dbReference type="Proteomes" id="UP001158576">
    <property type="component" value="Chromosome 2"/>
</dbReference>